<proteinExistence type="predicted"/>
<dbReference type="InterPro" id="IPR007404">
    <property type="entry name" value="YdjM-like"/>
</dbReference>
<protein>
    <submittedName>
        <fullName evidence="2">Inner membrane protein</fullName>
    </submittedName>
</protein>
<evidence type="ECO:0000256" key="1">
    <source>
        <dbReference type="SAM" id="Phobius"/>
    </source>
</evidence>
<keyword evidence="3" id="KW-1185">Reference proteome</keyword>
<dbReference type="RefSeq" id="WP_175559513.1">
    <property type="nucleotide sequence ID" value="NZ_FNKD01000004.1"/>
</dbReference>
<feature type="transmembrane region" description="Helical" evidence="1">
    <location>
        <begin position="12"/>
        <end position="40"/>
    </location>
</feature>
<evidence type="ECO:0000313" key="2">
    <source>
        <dbReference type="EMBL" id="SDR01715.1"/>
    </source>
</evidence>
<name>A0A1H1FLC0_9BACI</name>
<accession>A0A1H1FLC0</accession>
<feature type="transmembrane region" description="Helical" evidence="1">
    <location>
        <begin position="108"/>
        <end position="136"/>
    </location>
</feature>
<reference evidence="2 3" key="1">
    <citation type="submission" date="2016-10" db="EMBL/GenBank/DDBJ databases">
        <authorList>
            <person name="de Groot N.N."/>
        </authorList>
    </citation>
    <scope>NUCLEOTIDE SEQUENCE [LARGE SCALE GENOMIC DNA]</scope>
    <source>
        <strain evidence="2 3">CGMCC 1.10449</strain>
    </source>
</reference>
<dbReference type="EMBL" id="FNKD01000004">
    <property type="protein sequence ID" value="SDR01715.1"/>
    <property type="molecule type" value="Genomic_DNA"/>
</dbReference>
<evidence type="ECO:0000313" key="3">
    <source>
        <dbReference type="Proteomes" id="UP000199444"/>
    </source>
</evidence>
<feature type="transmembrane region" description="Helical" evidence="1">
    <location>
        <begin position="60"/>
        <end position="78"/>
    </location>
</feature>
<sequence length="207" mass="21976">MNGISHATIGSGIGLAVGIFSSADYVTIGSLTLAGVVAALVPDLDTGGNLAKKISFSHKLLQNVMILTGIIMMIYSWVNGIGIEKLIGVGIGFTVIILSKMVSQKMMLLLTGLGAVSLGIMLSTLWITLSGTYVAAASLLPHRSYTHSLIGLSFFSYIAHLFSLSVPVENIFIVCVLGYISHLIADMKLIPTNKRGIPLLLPFPLKF</sequence>
<keyword evidence="1" id="KW-1133">Transmembrane helix</keyword>
<dbReference type="Proteomes" id="UP000199444">
    <property type="component" value="Unassembled WGS sequence"/>
</dbReference>
<dbReference type="Pfam" id="PF04307">
    <property type="entry name" value="YdjM"/>
    <property type="match status" value="1"/>
</dbReference>
<gene>
    <name evidence="2" type="ORF">SAMN05216231_3280</name>
</gene>
<keyword evidence="1" id="KW-0812">Transmembrane</keyword>
<dbReference type="AlphaFoldDB" id="A0A1H1FLC0"/>
<keyword evidence="1" id="KW-0472">Membrane</keyword>
<organism evidence="2 3">
    <name type="scientific">Virgibacillus salinus</name>
    <dbReference type="NCBI Taxonomy" id="553311"/>
    <lineage>
        <taxon>Bacteria</taxon>
        <taxon>Bacillati</taxon>
        <taxon>Bacillota</taxon>
        <taxon>Bacilli</taxon>
        <taxon>Bacillales</taxon>
        <taxon>Bacillaceae</taxon>
        <taxon>Virgibacillus</taxon>
    </lineage>
</organism>